<dbReference type="Pfam" id="PF20708">
    <property type="entry name" value="DUF6822"/>
    <property type="match status" value="2"/>
</dbReference>
<dbReference type="InterPro" id="IPR049225">
    <property type="entry name" value="DUF6822"/>
</dbReference>
<reference evidence="4 5" key="1">
    <citation type="submission" date="2016-02" db="EMBL/GenBank/DDBJ databases">
        <title>Genome analysis of coral dinoflagellate symbionts highlights evolutionary adaptations to a symbiotic lifestyle.</title>
        <authorList>
            <person name="Aranda M."/>
            <person name="Li Y."/>
            <person name="Liew Y.J."/>
            <person name="Baumgarten S."/>
            <person name="Simakov O."/>
            <person name="Wilson M."/>
            <person name="Piel J."/>
            <person name="Ashoor H."/>
            <person name="Bougouffa S."/>
            <person name="Bajic V.B."/>
            <person name="Ryu T."/>
            <person name="Ravasi T."/>
            <person name="Bayer T."/>
            <person name="Micklem G."/>
            <person name="Kim H."/>
            <person name="Bhak J."/>
            <person name="Lajeunesse T.C."/>
            <person name="Voolstra C.R."/>
        </authorList>
    </citation>
    <scope>NUCLEOTIDE SEQUENCE [LARGE SCALE GENOMIC DNA]</scope>
    <source>
        <strain evidence="4 5">CCMP2467</strain>
    </source>
</reference>
<protein>
    <submittedName>
        <fullName evidence="4">Metallophosphoesterase MPPED2</fullName>
    </submittedName>
</protein>
<evidence type="ECO:0000256" key="3">
    <source>
        <dbReference type="SAM" id="SignalP"/>
    </source>
</evidence>
<dbReference type="PANTHER" id="PTHR12905:SF0">
    <property type="entry name" value="CALCINEURIN-LIKE PHOSPHOESTERASE DOMAIN-CONTAINING PROTEIN"/>
    <property type="match status" value="1"/>
</dbReference>
<feature type="region of interest" description="Disordered" evidence="2">
    <location>
        <begin position="425"/>
        <end position="541"/>
    </location>
</feature>
<sequence>MALPFAAWAMGFPWCAGVAPLAAAWAAGLPYGHGDDLSVKENHRYFCMLNGTMQLLSPRDSCNDVEFDRPPEDDINMQGIGGTETEVAMNSGTEFLDEGLDSGLRHAARREPIPQDLAGYTIRHINNTGTDRYDSWEMDDMDTEVVELMQTSKGTSSWFLKAKTGFNNLQRSGASRQAALMLRDRLRCLDDPNLRRTIQAHLPDILAGDGPTDDTMDATTEAWVEYVLQELARIAGLSPEARNVLLCPQGALELGRHGAVPAVDTHRGPPTWGISYAEAVAATTSTCRRVEEQVSEDGDLDRELEANGRWREGESDDATALFQRGRPLSSEQAWLDLMEQLQQWFQEDRAVQLALAMLRQRTQERNNADYQRWVVEPLRRVGEGLEPNEQASRERTPPDFYRWSRRVEGLLYQAYLIEHTNPGDEVSMMDRYRNGRRRIRDSRTPRRDARREARRGTVTVTTETRRLEGRRPASGSGGPSSGEGAGGSTRHATGSGEVALRPRGEHRTSERASGSTDRPRHAPATCRAGGFDLPDPQQPMSMQQAVTTWKYLLFDRWAFNPPEATGVVPDSWLPQDTLRNVSTHLATMNEHNLMMLTMGMVTMIRYMMAELSQSLDMAQVVLNTARGEPGVDLDEEEVEDAEELDLMQRFFDTDGKDSPPRRWARAMMRLHKELESQPKAQRGQSVAALRSAMPPMSDVAETNQWQVQLQSLLVAVSEGCTEIQGALPLPVAWFETWVTELRDFIPGYCSSQPPQLLETQLDVNIDELLQDEEEERALRIAREQQQEEEEGRRAEYERLQELELQHLTEEAKEYQDWERTVTERELKRPAGASPDPSKRRCLVTLEVASSSSTGPARRVQTLGYELPLTGEPLSFTLRATMEETPSEVSTVDVPMDVPAVAEMEYPGAEGEGGDAPPEGRPMQPSNVNTQSTIPAQEAGMSDLGMESLRVSRPSQVDLLGLLEFEEYAKIYDRWRKGELTQQEVEQRYGPDVVEMVLAQEAVRDALDGENSEAEDIDHPELLHETSGLAGPPLQARRRYGDFELVYGEWKTGQSTDGDILTKYGPEWLSLFQHWRLWGLEAIWGQLHRVLDMETSEDATTKAATAMRPPEPLELPLRVPRFAVEDLFQRWTRKEIGSEVVRQEYGDIWLRLLHKMQTDGIEKLKLGWSALVDWDAEAEDTRVTEAARDQARSPMLDFGGETGPQGMILAPDGGWTRLTLRQFEDMYEAWKRGEVRDEHVRLRHGVDFLAVLIQRRAWGLEAVWDYLVKLIDILPDRASASRPANGHCLPPEELVLPLKVPWSSVKELLRRWQAGEVPDCTVQANFGDEWYRLLQRVRRDGITSRWEDLNAKVLWDVPPEMPKNDGRIKALELEPLPGNASRIREVESVAAPQKAHVPNAGLLIGVSGQQRVSGLAVGHGCLFAAMSSGTLRVFALPSLEEQVSVALRVLLPPQSPVIVDWCGLVASRRSLYVVDLRCGSVVREMPLLFAARPCIIAEGASVFVQCDEAIRVSTVADAMAHIPRNRWMAIVAALGTRREDMLFDRGKESSLILAAKQLDPPPLFAVFSWTACEKQSVASRCRRAGADAVICSAEGLTDLLVAPAPRVLCLAGEETTVTVQSVARKYNFTVVRVATNAEALDHVLHRGPWGAVIAALGTRRGVDLIFDAADDRSTLISVVKRLQPSPTMVVFSHTACKHGVMSQACMDAGADSVLCTAEDLEKLVAAIEASRASFLLDTSAPDVPPEPIPDIEEEPPASPFPIYRTTAEYPIVASRVEQNRELERKLGPSHPALKDLKSLLREIEDMLDSLPHPLTVTSLSSPLPPVRFVHISDTHHHHKNVFLPPGEVLLHTGDLVGNYGDRDIFKHLADFVDWLFKIASRFKLIVVIAGNHDTLLDEQRYPADAAKAKKPFIESLPSNVVYLENGLVEYQGLKIWGSPTVSCREETLGKRYLSNAFERPRAQRQQIWSKIPEGLDVLMTHAPPHQIRTSECGCELLLERLRRLREPPKFHCFGHDHDYFGVEAKGKTIFINGALEEVRRMDPARAAQLCGWVFDIPRKVWDRSALLRPHAGGTVGKLESQDFWKPHEQMLVGMAVLPGGHFVATACPREIRGWAWPGDRKGSVPYLLWTVSTLPHNVGGTCCEVTSLLWLPSPVTAGRLAVFGECDGSLVICELQLCASFGDAPGLASAFHLPGASQAATAVPPKSGSGELTVWSEAGWFSFFGGQLRASIEESGAMDAISSTCYGPLAALPRFF</sequence>
<evidence type="ECO:0000256" key="2">
    <source>
        <dbReference type="SAM" id="MobiDB-lite"/>
    </source>
</evidence>
<feature type="region of interest" description="Disordered" evidence="2">
    <location>
        <begin position="1007"/>
        <end position="1033"/>
    </location>
</feature>
<accession>A0A1Q9D2N4</accession>
<feature type="coiled-coil region" evidence="1">
    <location>
        <begin position="768"/>
        <end position="802"/>
    </location>
</feature>
<comment type="caution">
    <text evidence="4">The sequence shown here is derived from an EMBL/GenBank/DDBJ whole genome shotgun (WGS) entry which is preliminary data.</text>
</comment>
<evidence type="ECO:0000256" key="1">
    <source>
        <dbReference type="SAM" id="Coils"/>
    </source>
</evidence>
<dbReference type="EMBL" id="LSRX01000761">
    <property type="protein sequence ID" value="OLP89416.1"/>
    <property type="molecule type" value="Genomic_DNA"/>
</dbReference>
<dbReference type="InterPro" id="IPR004843">
    <property type="entry name" value="Calcineurin-like_PHP"/>
</dbReference>
<feature type="compositionally biased region" description="Basic and acidic residues" evidence="2">
    <location>
        <begin position="812"/>
        <end position="828"/>
    </location>
</feature>
<feature type="compositionally biased region" description="Basic and acidic residues" evidence="2">
    <location>
        <begin position="441"/>
        <end position="455"/>
    </location>
</feature>
<feature type="compositionally biased region" description="Gly residues" evidence="2">
    <location>
        <begin position="475"/>
        <end position="487"/>
    </location>
</feature>
<keyword evidence="5" id="KW-1185">Reference proteome</keyword>
<name>A0A1Q9D2N4_SYMMI</name>
<feature type="region of interest" description="Disordered" evidence="2">
    <location>
        <begin position="907"/>
        <end position="930"/>
    </location>
</feature>
<feature type="compositionally biased region" description="Basic and acidic residues" evidence="2">
    <location>
        <begin position="500"/>
        <end position="510"/>
    </location>
</feature>
<organism evidence="4 5">
    <name type="scientific">Symbiodinium microadriaticum</name>
    <name type="common">Dinoflagellate</name>
    <name type="synonym">Zooxanthella microadriatica</name>
    <dbReference type="NCBI Taxonomy" id="2951"/>
    <lineage>
        <taxon>Eukaryota</taxon>
        <taxon>Sar</taxon>
        <taxon>Alveolata</taxon>
        <taxon>Dinophyceae</taxon>
        <taxon>Suessiales</taxon>
        <taxon>Symbiodiniaceae</taxon>
        <taxon>Symbiodinium</taxon>
    </lineage>
</organism>
<keyword evidence="3" id="KW-0732">Signal</keyword>
<dbReference type="InterPro" id="IPR051693">
    <property type="entry name" value="UPF0046_metallophosphoest"/>
</dbReference>
<dbReference type="GO" id="GO:0016787">
    <property type="term" value="F:hydrolase activity"/>
    <property type="evidence" value="ECO:0007669"/>
    <property type="project" value="InterPro"/>
</dbReference>
<dbReference type="SUPFAM" id="SSF56300">
    <property type="entry name" value="Metallo-dependent phosphatases"/>
    <property type="match status" value="1"/>
</dbReference>
<dbReference type="PANTHER" id="PTHR12905">
    <property type="entry name" value="METALLOPHOSPHOESTERASE"/>
    <property type="match status" value="1"/>
</dbReference>
<dbReference type="Proteomes" id="UP000186817">
    <property type="component" value="Unassembled WGS sequence"/>
</dbReference>
<dbReference type="OrthoDB" id="418959at2759"/>
<proteinExistence type="predicted"/>
<feature type="signal peptide" evidence="3">
    <location>
        <begin position="1"/>
        <end position="17"/>
    </location>
</feature>
<feature type="chain" id="PRO_5043893111" evidence="3">
    <location>
        <begin position="18"/>
        <end position="2255"/>
    </location>
</feature>
<feature type="region of interest" description="Disordered" evidence="2">
    <location>
        <begin position="812"/>
        <end position="839"/>
    </location>
</feature>
<keyword evidence="1" id="KW-0175">Coiled coil</keyword>
<evidence type="ECO:0000313" key="4">
    <source>
        <dbReference type="EMBL" id="OLP89416.1"/>
    </source>
</evidence>
<dbReference type="Gene3D" id="3.60.21.10">
    <property type="match status" value="1"/>
</dbReference>
<evidence type="ECO:0000313" key="5">
    <source>
        <dbReference type="Proteomes" id="UP000186817"/>
    </source>
</evidence>
<dbReference type="Pfam" id="PF00149">
    <property type="entry name" value="Metallophos"/>
    <property type="match status" value="1"/>
</dbReference>
<gene>
    <name evidence="4" type="primary">Mpped2</name>
    <name evidence="4" type="ORF">AK812_SmicGene29125</name>
</gene>
<dbReference type="InterPro" id="IPR029052">
    <property type="entry name" value="Metallo-depent_PP-like"/>
</dbReference>